<keyword evidence="3" id="KW-1185">Reference proteome</keyword>
<gene>
    <name evidence="2" type="ORF">ACFQ4C_08240</name>
</gene>
<dbReference type="InterPro" id="IPR023213">
    <property type="entry name" value="CAT-like_dom_sf"/>
</dbReference>
<evidence type="ECO:0000313" key="3">
    <source>
        <dbReference type="Proteomes" id="UP001597116"/>
    </source>
</evidence>
<dbReference type="PANTHER" id="PTHR28037">
    <property type="entry name" value="ALCOHOL O-ACETYLTRANSFERASE 1-RELATED"/>
    <property type="match status" value="1"/>
</dbReference>
<accession>A0ABW3Q5W3</accession>
<comment type="caution">
    <text evidence="2">The sequence shown here is derived from an EMBL/GenBank/DDBJ whole genome shotgun (WGS) entry which is preliminary data.</text>
</comment>
<dbReference type="PANTHER" id="PTHR28037:SF1">
    <property type="entry name" value="ALCOHOL O-ACETYLTRANSFERASE 1-RELATED"/>
    <property type="match status" value="1"/>
</dbReference>
<dbReference type="InterPro" id="IPR052058">
    <property type="entry name" value="Alcohol_O-acetyltransferase"/>
</dbReference>
<sequence length="507" mass="56060">MPGNCTSGLTNLSAGSENPDGKMCMTDQLLSILSRLSVAQFCIRFTEVGIKPLTWPGAKATSKRWPSKAGPSPHPFTSIHTFIMKKQQNRTLGAFEKTFWLLDQIDSKDFALAADLSGNQPLEKWQTALQLVQQRHPNLSVRIVMDEQSRPTLQPVYNLIIPLRVVEAPEDYRWEQEVENELSVRFNTAEGPLLRVVLIQKPQNTVLIVVANHSVADGTSLSYLVRDLLLAVSGTALERLEPQVSNDQTLGLPDDQPVQTVDQVLELKVNTNRVKPLVSSRRIPENITRNLLERARQENTTVHGALCAAVLLACRKMRAEWSETKIELVSPICTRAALQLDDNFGLNITTQSVFFEQEQNLSFWNLARLAKVGLEGTASAEYVANYLSFFRNIVFGTNDLQQMLDVLRTAFNHQIMVTNLVRVKYKTDFGVLKLNSLYGPMVRSGKGTEQTIGALTTNGSLCLTNTSDLPIPGLLGEMEKILQEACQGGVDAVSGVDGAKAQSCLLA</sequence>
<feature type="domain" description="Condensation" evidence="1">
    <location>
        <begin position="115"/>
        <end position="229"/>
    </location>
</feature>
<proteinExistence type="predicted"/>
<dbReference type="RefSeq" id="WP_379884132.1">
    <property type="nucleotide sequence ID" value="NZ_JBHTLP010000007.1"/>
</dbReference>
<protein>
    <submittedName>
        <fullName evidence="2">Condensation domain-containing protein</fullName>
    </submittedName>
</protein>
<dbReference type="Proteomes" id="UP001597116">
    <property type="component" value="Unassembled WGS sequence"/>
</dbReference>
<dbReference type="EMBL" id="JBHTLP010000007">
    <property type="protein sequence ID" value="MFD1141094.1"/>
    <property type="molecule type" value="Genomic_DNA"/>
</dbReference>
<organism evidence="2 3">
    <name type="scientific">Larkinella insperata</name>
    <dbReference type="NCBI Taxonomy" id="332158"/>
    <lineage>
        <taxon>Bacteria</taxon>
        <taxon>Pseudomonadati</taxon>
        <taxon>Bacteroidota</taxon>
        <taxon>Cytophagia</taxon>
        <taxon>Cytophagales</taxon>
        <taxon>Spirosomataceae</taxon>
        <taxon>Larkinella</taxon>
    </lineage>
</organism>
<dbReference type="SUPFAM" id="SSF52777">
    <property type="entry name" value="CoA-dependent acyltransferases"/>
    <property type="match status" value="2"/>
</dbReference>
<evidence type="ECO:0000313" key="2">
    <source>
        <dbReference type="EMBL" id="MFD1141094.1"/>
    </source>
</evidence>
<evidence type="ECO:0000259" key="1">
    <source>
        <dbReference type="Pfam" id="PF00668"/>
    </source>
</evidence>
<dbReference type="Pfam" id="PF00668">
    <property type="entry name" value="Condensation"/>
    <property type="match status" value="1"/>
</dbReference>
<reference evidence="3" key="1">
    <citation type="journal article" date="2019" name="Int. J. Syst. Evol. Microbiol.">
        <title>The Global Catalogue of Microorganisms (GCM) 10K type strain sequencing project: providing services to taxonomists for standard genome sequencing and annotation.</title>
        <authorList>
            <consortium name="The Broad Institute Genomics Platform"/>
            <consortium name="The Broad Institute Genome Sequencing Center for Infectious Disease"/>
            <person name="Wu L."/>
            <person name="Ma J."/>
        </authorList>
    </citation>
    <scope>NUCLEOTIDE SEQUENCE [LARGE SCALE GENOMIC DNA]</scope>
    <source>
        <strain evidence="3">CCUG 55608</strain>
    </source>
</reference>
<dbReference type="InterPro" id="IPR001242">
    <property type="entry name" value="Condensation_dom"/>
</dbReference>
<dbReference type="Gene3D" id="3.30.559.10">
    <property type="entry name" value="Chloramphenicol acetyltransferase-like domain"/>
    <property type="match status" value="1"/>
</dbReference>
<dbReference type="Gene3D" id="3.30.559.30">
    <property type="entry name" value="Nonribosomal peptide synthetase, condensation domain"/>
    <property type="match status" value="1"/>
</dbReference>
<name>A0ABW3Q5W3_9BACT</name>